<dbReference type="Gene3D" id="3.40.30.10">
    <property type="entry name" value="Glutaredoxin"/>
    <property type="match status" value="1"/>
</dbReference>
<keyword evidence="1" id="KW-0732">Signal</keyword>
<organism evidence="2 3">
    <name type="scientific">Microbotryum intermedium</name>
    <dbReference type="NCBI Taxonomy" id="269621"/>
    <lineage>
        <taxon>Eukaryota</taxon>
        <taxon>Fungi</taxon>
        <taxon>Dikarya</taxon>
        <taxon>Basidiomycota</taxon>
        <taxon>Pucciniomycotina</taxon>
        <taxon>Microbotryomycetes</taxon>
        <taxon>Microbotryales</taxon>
        <taxon>Microbotryaceae</taxon>
        <taxon>Microbotryum</taxon>
    </lineage>
</organism>
<evidence type="ECO:0000313" key="3">
    <source>
        <dbReference type="Proteomes" id="UP000198372"/>
    </source>
</evidence>
<keyword evidence="3" id="KW-1185">Reference proteome</keyword>
<dbReference type="OrthoDB" id="2537022at2759"/>
<proteinExistence type="predicted"/>
<reference evidence="3" key="1">
    <citation type="submission" date="2016-09" db="EMBL/GenBank/DDBJ databases">
        <authorList>
            <person name="Jeantristanb JTB J.-T."/>
            <person name="Ricardo R."/>
        </authorList>
    </citation>
    <scope>NUCLEOTIDE SEQUENCE [LARGE SCALE GENOMIC DNA]</scope>
</reference>
<dbReference type="AlphaFoldDB" id="A0A238FHP6"/>
<dbReference type="Proteomes" id="UP000198372">
    <property type="component" value="Unassembled WGS sequence"/>
</dbReference>
<gene>
    <name evidence="2" type="ORF">BQ2448_3101</name>
</gene>
<feature type="chain" id="PRO_5012263393" evidence="1">
    <location>
        <begin position="22"/>
        <end position="391"/>
    </location>
</feature>
<protein>
    <submittedName>
        <fullName evidence="2">BQ2448_3101 protein</fullName>
    </submittedName>
</protein>
<accession>A0A238FHP6</accession>
<sequence length="391" mass="43484">MPSIRSLTLLAFSALVTVSFSAPTVSSMRPLVARHNSPMSAPFPPPPLPSGNSSLPTLPAPPAAYENQTMCINYYFEHLLEYKDTYDYTVYDAMKSFYDARYYQKKAIEKLEDEAQCAKDQAEYADKANQFAQAEMEHVAEQKRFEWACKKFEDEKASFEASKKAFQALLNRRILEASQAMEIKSTCEKIFSEHTTEYIVPVDLTSSFPIHHHLKFHPTASRPIYTTPSTPQGTSSPSAGIDFYSVDAPNGLKISLAFAKHGISELNVAGSKLVVDLHTMNSVESEQKAERRTDMACRHSIATSLGFVKEINPNGRLPAIVHSDHDGQSANADSEQWIARINERPATRATIKPDDFVANFVSAGPEGLKKSVEWVYAAESAEDKSEKKAEL</sequence>
<feature type="signal peptide" evidence="1">
    <location>
        <begin position="1"/>
        <end position="21"/>
    </location>
</feature>
<evidence type="ECO:0000313" key="2">
    <source>
        <dbReference type="EMBL" id="SCV71513.1"/>
    </source>
</evidence>
<evidence type="ECO:0000256" key="1">
    <source>
        <dbReference type="SAM" id="SignalP"/>
    </source>
</evidence>
<name>A0A238FHP6_9BASI</name>
<dbReference type="EMBL" id="FMSP01000007">
    <property type="protein sequence ID" value="SCV71513.1"/>
    <property type="molecule type" value="Genomic_DNA"/>
</dbReference>